<feature type="domain" description="GGDEF" evidence="2">
    <location>
        <begin position="385"/>
        <end position="519"/>
    </location>
</feature>
<dbReference type="GO" id="GO:0043709">
    <property type="term" value="P:cell adhesion involved in single-species biofilm formation"/>
    <property type="evidence" value="ECO:0007669"/>
    <property type="project" value="TreeGrafter"/>
</dbReference>
<dbReference type="InterPro" id="IPR050469">
    <property type="entry name" value="Diguanylate_Cyclase"/>
</dbReference>
<feature type="transmembrane region" description="Helical" evidence="1">
    <location>
        <begin position="101"/>
        <end position="123"/>
    </location>
</feature>
<dbReference type="GO" id="GO:1902201">
    <property type="term" value="P:negative regulation of bacterial-type flagellum-dependent cell motility"/>
    <property type="evidence" value="ECO:0007669"/>
    <property type="project" value="TreeGrafter"/>
</dbReference>
<dbReference type="SUPFAM" id="SSF55785">
    <property type="entry name" value="PYP-like sensor domain (PAS domain)"/>
    <property type="match status" value="1"/>
</dbReference>
<name>A0A554A120_9BACI</name>
<feature type="transmembrane region" description="Helical" evidence="1">
    <location>
        <begin position="6"/>
        <end position="28"/>
    </location>
</feature>
<dbReference type="InterPro" id="IPR031621">
    <property type="entry name" value="HisKA_7TM"/>
</dbReference>
<comment type="caution">
    <text evidence="3">The sequence shown here is derived from an EMBL/GenBank/DDBJ whole genome shotgun (WGS) entry which is preliminary data.</text>
</comment>
<dbReference type="PROSITE" id="PS50887">
    <property type="entry name" value="GGDEF"/>
    <property type="match status" value="1"/>
</dbReference>
<sequence length="528" mass="60433">MTSNLTAYIALICTSGVFNLFLCIYVFLRRHHYTNIALYFIVYTFTISVYCFASAFGLMGSSLEEMKFLTVMIYIGLPFASPLGLLFIMKYLGINTSKKSLVALFAIPVISFFMVATNDFHHLHYKVFEIDPVLGPPFLYLEIGIWYGIYGTFTFACMFVAFLLLLFRWKETAPVYWPQMISLMFGQLIPMVTAFIYLQGWTPPGVDPVPMVLWLTSILYLYAIQSSRMFSVMPVAKAAIFNSINDGVLVLDAQLRLIEYNQAFKGMFDMVTKSRYGLDFQEVWNSLSGADFPLELSSIDWSKEAQAQLEITHHGSIYQVRITPLKQLGNQKGLLFIFTEMTELKRLQMTLEHRAYHDELTQIYNRRAFFENCEQELLLAKQKELPYTLIIFDIDYFKKVNDTYGHDVGDQLLAHVVYICQTQLGEDILFARYGGEEFVLGLRNYTAVEGEMLANQLRVSLESEPLLTQEIAISVTISSGVAETSVHSEESLDQLIKKADQALYEAKRNGRNQVKVYDSFDTIYQTNG</sequence>
<dbReference type="Gene3D" id="3.30.70.270">
    <property type="match status" value="1"/>
</dbReference>
<dbReference type="Pfam" id="PF00990">
    <property type="entry name" value="GGDEF"/>
    <property type="match status" value="1"/>
</dbReference>
<dbReference type="PANTHER" id="PTHR45138:SF9">
    <property type="entry name" value="DIGUANYLATE CYCLASE DGCM-RELATED"/>
    <property type="match status" value="1"/>
</dbReference>
<dbReference type="OrthoDB" id="9759607at2"/>
<dbReference type="InterPro" id="IPR035965">
    <property type="entry name" value="PAS-like_dom_sf"/>
</dbReference>
<dbReference type="SUPFAM" id="SSF55073">
    <property type="entry name" value="Nucleotide cyclase"/>
    <property type="match status" value="1"/>
</dbReference>
<organism evidence="3 4">
    <name type="scientific">Alkalicoccobacillus porphyridii</name>
    <dbReference type="NCBI Taxonomy" id="2597270"/>
    <lineage>
        <taxon>Bacteria</taxon>
        <taxon>Bacillati</taxon>
        <taxon>Bacillota</taxon>
        <taxon>Bacilli</taxon>
        <taxon>Bacillales</taxon>
        <taxon>Bacillaceae</taxon>
        <taxon>Alkalicoccobacillus</taxon>
    </lineage>
</organism>
<feature type="transmembrane region" description="Helical" evidence="1">
    <location>
        <begin position="181"/>
        <end position="202"/>
    </location>
</feature>
<gene>
    <name evidence="3" type="ORF">FN960_06540</name>
</gene>
<dbReference type="InterPro" id="IPR000160">
    <property type="entry name" value="GGDEF_dom"/>
</dbReference>
<evidence type="ECO:0000256" key="1">
    <source>
        <dbReference type="SAM" id="Phobius"/>
    </source>
</evidence>
<keyword evidence="1" id="KW-0472">Membrane</keyword>
<reference evidence="3 4" key="1">
    <citation type="submission" date="2019-07" db="EMBL/GenBank/DDBJ databases">
        <authorList>
            <person name="Park Y.J."/>
            <person name="Jeong S.E."/>
            <person name="Jung H.S."/>
        </authorList>
    </citation>
    <scope>NUCLEOTIDE SEQUENCE [LARGE SCALE GENOMIC DNA]</scope>
    <source>
        <strain evidence="4">P16(2019)</strain>
    </source>
</reference>
<evidence type="ECO:0000313" key="4">
    <source>
        <dbReference type="Proteomes" id="UP000318521"/>
    </source>
</evidence>
<dbReference type="AlphaFoldDB" id="A0A554A120"/>
<dbReference type="RefSeq" id="WP_143847889.1">
    <property type="nucleotide sequence ID" value="NZ_VLXZ01000003.1"/>
</dbReference>
<protein>
    <submittedName>
        <fullName evidence="3">Diguanylate cyclase</fullName>
    </submittedName>
</protein>
<keyword evidence="4" id="KW-1185">Reference proteome</keyword>
<dbReference type="NCBIfam" id="TIGR00254">
    <property type="entry name" value="GGDEF"/>
    <property type="match status" value="1"/>
</dbReference>
<dbReference type="Pfam" id="PF16927">
    <property type="entry name" value="HisKA_7TM"/>
    <property type="match status" value="1"/>
</dbReference>
<dbReference type="Pfam" id="PF08448">
    <property type="entry name" value="PAS_4"/>
    <property type="match status" value="1"/>
</dbReference>
<dbReference type="Proteomes" id="UP000318521">
    <property type="component" value="Unassembled WGS sequence"/>
</dbReference>
<dbReference type="EMBL" id="VLXZ01000003">
    <property type="protein sequence ID" value="TSB47390.1"/>
    <property type="molecule type" value="Genomic_DNA"/>
</dbReference>
<evidence type="ECO:0000313" key="3">
    <source>
        <dbReference type="EMBL" id="TSB47390.1"/>
    </source>
</evidence>
<dbReference type="GO" id="GO:0052621">
    <property type="term" value="F:diguanylate cyclase activity"/>
    <property type="evidence" value="ECO:0007669"/>
    <property type="project" value="TreeGrafter"/>
</dbReference>
<dbReference type="FunFam" id="3.30.70.270:FF:000001">
    <property type="entry name" value="Diguanylate cyclase domain protein"/>
    <property type="match status" value="1"/>
</dbReference>
<proteinExistence type="predicted"/>
<dbReference type="InterPro" id="IPR013656">
    <property type="entry name" value="PAS_4"/>
</dbReference>
<dbReference type="CDD" id="cd01949">
    <property type="entry name" value="GGDEF"/>
    <property type="match status" value="1"/>
</dbReference>
<dbReference type="PANTHER" id="PTHR45138">
    <property type="entry name" value="REGULATORY COMPONENTS OF SENSORY TRANSDUCTION SYSTEM"/>
    <property type="match status" value="1"/>
</dbReference>
<dbReference type="InterPro" id="IPR043128">
    <property type="entry name" value="Rev_trsase/Diguanyl_cyclase"/>
</dbReference>
<accession>A0A554A120</accession>
<dbReference type="InterPro" id="IPR029787">
    <property type="entry name" value="Nucleotide_cyclase"/>
</dbReference>
<feature type="transmembrane region" description="Helical" evidence="1">
    <location>
        <begin position="40"/>
        <end position="59"/>
    </location>
</feature>
<dbReference type="SMART" id="SM00267">
    <property type="entry name" value="GGDEF"/>
    <property type="match status" value="1"/>
</dbReference>
<evidence type="ECO:0000259" key="2">
    <source>
        <dbReference type="PROSITE" id="PS50887"/>
    </source>
</evidence>
<dbReference type="GO" id="GO:0005886">
    <property type="term" value="C:plasma membrane"/>
    <property type="evidence" value="ECO:0007669"/>
    <property type="project" value="TreeGrafter"/>
</dbReference>
<feature type="transmembrane region" description="Helical" evidence="1">
    <location>
        <begin position="143"/>
        <end position="169"/>
    </location>
</feature>
<keyword evidence="1" id="KW-1133">Transmembrane helix</keyword>
<keyword evidence="1" id="KW-0812">Transmembrane</keyword>
<dbReference type="Gene3D" id="3.30.450.20">
    <property type="entry name" value="PAS domain"/>
    <property type="match status" value="1"/>
</dbReference>
<feature type="transmembrane region" description="Helical" evidence="1">
    <location>
        <begin position="71"/>
        <end position="89"/>
    </location>
</feature>